<sequence>MVGGWVTWLLILFGIIVAVVGVIAYMRMVSTSSSDRPISKPQSKEKGE</sequence>
<evidence type="ECO:0000256" key="1">
    <source>
        <dbReference type="SAM" id="Phobius"/>
    </source>
</evidence>
<reference evidence="2" key="1">
    <citation type="submission" date="2020-12" db="EMBL/GenBank/DDBJ databases">
        <authorList>
            <person name="Huq M.A."/>
        </authorList>
    </citation>
    <scope>NUCLEOTIDE SEQUENCE</scope>
    <source>
        <strain evidence="2">MAHUQ-46</strain>
    </source>
</reference>
<name>A0A934MS16_9BACL</name>
<dbReference type="RefSeq" id="WP_199020419.1">
    <property type="nucleotide sequence ID" value="NZ_JAELUP010000097.1"/>
</dbReference>
<keyword evidence="1" id="KW-1133">Transmembrane helix</keyword>
<dbReference type="AlphaFoldDB" id="A0A934MS16"/>
<protein>
    <submittedName>
        <fullName evidence="2">Uncharacterized protein</fullName>
    </submittedName>
</protein>
<proteinExistence type="predicted"/>
<feature type="transmembrane region" description="Helical" evidence="1">
    <location>
        <begin position="6"/>
        <end position="26"/>
    </location>
</feature>
<keyword evidence="3" id="KW-1185">Reference proteome</keyword>
<evidence type="ECO:0000313" key="2">
    <source>
        <dbReference type="EMBL" id="MBJ6362859.1"/>
    </source>
</evidence>
<evidence type="ECO:0000313" key="3">
    <source>
        <dbReference type="Proteomes" id="UP000640274"/>
    </source>
</evidence>
<keyword evidence="1" id="KW-0472">Membrane</keyword>
<accession>A0A934MS16</accession>
<keyword evidence="1" id="KW-0812">Transmembrane</keyword>
<gene>
    <name evidence="2" type="ORF">JFN88_16700</name>
</gene>
<comment type="caution">
    <text evidence="2">The sequence shown here is derived from an EMBL/GenBank/DDBJ whole genome shotgun (WGS) entry which is preliminary data.</text>
</comment>
<organism evidence="2 3">
    <name type="scientific">Paenibacillus roseus</name>
    <dbReference type="NCBI Taxonomy" id="2798579"/>
    <lineage>
        <taxon>Bacteria</taxon>
        <taxon>Bacillati</taxon>
        <taxon>Bacillota</taxon>
        <taxon>Bacilli</taxon>
        <taxon>Bacillales</taxon>
        <taxon>Paenibacillaceae</taxon>
        <taxon>Paenibacillus</taxon>
    </lineage>
</organism>
<dbReference type="Proteomes" id="UP000640274">
    <property type="component" value="Unassembled WGS sequence"/>
</dbReference>
<dbReference type="EMBL" id="JAELUP010000097">
    <property type="protein sequence ID" value="MBJ6362859.1"/>
    <property type="molecule type" value="Genomic_DNA"/>
</dbReference>